<name>A0ABN9YPI6_9LACO</name>
<organism evidence="1 2">
    <name type="scientific">Fructobacillus fructosus</name>
    <dbReference type="NCBI Taxonomy" id="1631"/>
    <lineage>
        <taxon>Bacteria</taxon>
        <taxon>Bacillati</taxon>
        <taxon>Bacillota</taxon>
        <taxon>Bacilli</taxon>
        <taxon>Lactobacillales</taxon>
        <taxon>Lactobacillaceae</taxon>
        <taxon>Fructobacillus</taxon>
    </lineage>
</organism>
<comment type="caution">
    <text evidence="1">The sequence shown here is derived from an EMBL/GenBank/DDBJ whole genome shotgun (WGS) entry which is preliminary data.</text>
</comment>
<protein>
    <submittedName>
        <fullName evidence="1">Uncharacterized protein</fullName>
    </submittedName>
</protein>
<evidence type="ECO:0000313" key="2">
    <source>
        <dbReference type="Proteomes" id="UP001314261"/>
    </source>
</evidence>
<proteinExistence type="predicted"/>
<dbReference type="EMBL" id="CAUZLR010000001">
    <property type="protein sequence ID" value="CAK1229449.1"/>
    <property type="molecule type" value="Genomic_DNA"/>
</dbReference>
<evidence type="ECO:0000313" key="1">
    <source>
        <dbReference type="EMBL" id="CAK1229449.1"/>
    </source>
</evidence>
<accession>A0ABN9YPI6</accession>
<sequence length="53" mass="6410">MLTKLFSTRFKSDEYFESELNKVLEGLQNHNHEIVDVKFNRWARHLSALILYK</sequence>
<dbReference type="Proteomes" id="UP001314261">
    <property type="component" value="Unassembled WGS sequence"/>
</dbReference>
<gene>
    <name evidence="1" type="ORF">R54839_PPFHFPJH_00357</name>
</gene>
<reference evidence="1 2" key="1">
    <citation type="submission" date="2023-10" db="EMBL/GenBank/DDBJ databases">
        <authorList>
            <person name="Botero Cardona J."/>
        </authorList>
    </citation>
    <scope>NUCLEOTIDE SEQUENCE [LARGE SCALE GENOMIC DNA]</scope>
    <source>
        <strain evidence="1 2">R-54839</strain>
    </source>
</reference>
<keyword evidence="2" id="KW-1185">Reference proteome</keyword>